<feature type="transmembrane region" description="Helical" evidence="1">
    <location>
        <begin position="20"/>
        <end position="38"/>
    </location>
</feature>
<reference evidence="2 3" key="1">
    <citation type="journal article" date="2015" name="Genome Announc.">
        <title>Complete Genome Sequence of Bacillus cereus Group Phage TsarBomba.</title>
        <authorList>
            <person name="Erill I."/>
            <person name="Caruso S.M."/>
        </authorList>
    </citation>
    <scope>NUCLEOTIDE SEQUENCE [LARGE SCALE GENOMIC DNA]</scope>
</reference>
<feature type="transmembrane region" description="Helical" evidence="1">
    <location>
        <begin position="70"/>
        <end position="90"/>
    </location>
</feature>
<keyword evidence="1" id="KW-0812">Transmembrane</keyword>
<dbReference type="KEGG" id="vg:26633431"/>
<keyword evidence="1" id="KW-1133">Transmembrane helix</keyword>
<sequence>MKAILNNIDFENNKLLAKYIIPFLIGLDTLTVIGGVLLQEWLSTAGFLFCTAYIICNLIMQVQIKVPKNYVIFLFVYSLGMAVYAAYMLWTHDWVNGIIYSLLVITNLIVLKFRINENEEEVIEEGK</sequence>
<organism evidence="2 3">
    <name type="scientific">Bacillus phage TsarBomba</name>
    <dbReference type="NCBI Taxonomy" id="1690456"/>
    <lineage>
        <taxon>Viruses</taxon>
        <taxon>Duplodnaviria</taxon>
        <taxon>Heunggongvirae</taxon>
        <taxon>Uroviricota</taxon>
        <taxon>Caudoviricetes</taxon>
        <taxon>Herelleviridae</taxon>
        <taxon>Bastillevirinae</taxon>
        <taxon>Tsarbombavirus</taxon>
        <taxon>Tsarbombavirus tsarbomba</taxon>
    </lineage>
</organism>
<evidence type="ECO:0000256" key="1">
    <source>
        <dbReference type="SAM" id="Phobius"/>
    </source>
</evidence>
<keyword evidence="3" id="KW-1185">Reference proteome</keyword>
<evidence type="ECO:0000313" key="2">
    <source>
        <dbReference type="EMBL" id="ALA13201.1"/>
    </source>
</evidence>
<dbReference type="OrthoDB" id="33923at10239"/>
<dbReference type="EMBL" id="KT224359">
    <property type="protein sequence ID" value="ALA13201.1"/>
    <property type="molecule type" value="Genomic_DNA"/>
</dbReference>
<feature type="transmembrane region" description="Helical" evidence="1">
    <location>
        <begin position="45"/>
        <end position="64"/>
    </location>
</feature>
<dbReference type="GeneID" id="26633431"/>
<proteinExistence type="predicted"/>
<feature type="transmembrane region" description="Helical" evidence="1">
    <location>
        <begin position="97"/>
        <end position="115"/>
    </location>
</feature>
<accession>A0A0K2D0S3</accession>
<keyword evidence="1" id="KW-0472">Membrane</keyword>
<gene>
    <name evidence="2" type="ORF">TSARBOMBA_167</name>
</gene>
<evidence type="ECO:0000313" key="3">
    <source>
        <dbReference type="Proteomes" id="UP000204602"/>
    </source>
</evidence>
<protein>
    <submittedName>
        <fullName evidence="2">Uncharacterized protein</fullName>
    </submittedName>
</protein>
<dbReference type="Proteomes" id="UP000204602">
    <property type="component" value="Segment"/>
</dbReference>
<dbReference type="RefSeq" id="YP_009206982.1">
    <property type="nucleotide sequence ID" value="NC_028890.1"/>
</dbReference>
<name>A0A0K2D0S3_9CAUD</name>